<keyword evidence="4" id="KW-0808">Transferase</keyword>
<evidence type="ECO:0000256" key="5">
    <source>
        <dbReference type="ARBA" id="ARBA00022723"/>
    </source>
</evidence>
<keyword evidence="7" id="KW-0862">Zinc</keyword>
<dbReference type="Proteomes" id="UP000199208">
    <property type="component" value="Unassembled WGS sequence"/>
</dbReference>
<dbReference type="GO" id="GO:0017061">
    <property type="term" value="F:S-methyl-5-thioadenosine phosphorylase activity"/>
    <property type="evidence" value="ECO:0007669"/>
    <property type="project" value="UniProtKB-EC"/>
</dbReference>
<dbReference type="InterPro" id="IPR038371">
    <property type="entry name" value="Cu_polyphenol_OxRdtase_sf"/>
</dbReference>
<dbReference type="CDD" id="cd16833">
    <property type="entry name" value="YfiH"/>
    <property type="match status" value="1"/>
</dbReference>
<dbReference type="EMBL" id="FMWL01000002">
    <property type="protein sequence ID" value="SCZ77008.1"/>
    <property type="molecule type" value="Genomic_DNA"/>
</dbReference>
<evidence type="ECO:0000256" key="6">
    <source>
        <dbReference type="ARBA" id="ARBA00022801"/>
    </source>
</evidence>
<evidence type="ECO:0008006" key="13">
    <source>
        <dbReference type="Google" id="ProtNLM"/>
    </source>
</evidence>
<dbReference type="PANTHER" id="PTHR30616">
    <property type="entry name" value="UNCHARACTERIZED PROTEIN YFIH"/>
    <property type="match status" value="1"/>
</dbReference>
<comment type="function">
    <text evidence="2">Purine nucleoside enzyme that catalyzes the phosphorolysis of adenosine and inosine nucleosides, yielding D-ribose 1-phosphate and the respective free bases, adenine and hypoxanthine. Also catalyzes the phosphorolysis of S-methyl-5'-thioadenosine into adenine and S-methyl-5-thio-alpha-D-ribose 1-phosphate. Also has adenosine deaminase activity.</text>
</comment>
<proteinExistence type="inferred from homology"/>
<dbReference type="SUPFAM" id="SSF64438">
    <property type="entry name" value="CNF1/YfiH-like putative cysteine hydrolases"/>
    <property type="match status" value="1"/>
</dbReference>
<comment type="catalytic activity">
    <reaction evidence="1">
        <text>inosine + phosphate = alpha-D-ribose 1-phosphate + hypoxanthine</text>
        <dbReference type="Rhea" id="RHEA:27646"/>
        <dbReference type="ChEBI" id="CHEBI:17368"/>
        <dbReference type="ChEBI" id="CHEBI:17596"/>
        <dbReference type="ChEBI" id="CHEBI:43474"/>
        <dbReference type="ChEBI" id="CHEBI:57720"/>
        <dbReference type="EC" id="2.4.2.1"/>
    </reaction>
    <physiologicalReaction direction="left-to-right" evidence="1">
        <dbReference type="Rhea" id="RHEA:27647"/>
    </physiologicalReaction>
</comment>
<comment type="catalytic activity">
    <reaction evidence="9">
        <text>adenosine + phosphate = alpha-D-ribose 1-phosphate + adenine</text>
        <dbReference type="Rhea" id="RHEA:27642"/>
        <dbReference type="ChEBI" id="CHEBI:16335"/>
        <dbReference type="ChEBI" id="CHEBI:16708"/>
        <dbReference type="ChEBI" id="CHEBI:43474"/>
        <dbReference type="ChEBI" id="CHEBI:57720"/>
        <dbReference type="EC" id="2.4.2.1"/>
    </reaction>
    <physiologicalReaction direction="left-to-right" evidence="9">
        <dbReference type="Rhea" id="RHEA:27643"/>
    </physiologicalReaction>
</comment>
<comment type="similarity">
    <text evidence="3">Belongs to the purine nucleoside phosphorylase YfiH/LACC1 family.</text>
</comment>
<sequence length="262" mass="28345">MSNLEFKSLDKFPELVAGMTTRHGGVSTGIFESNNMGIFASDPDDKAIVNMRAFIKALPVRLWKIAATRQVHGTHYAVLGTEPPESIFEPGFSVFPETDILMTNQPGVLLITFYGDCVPILVYDPEHHAVGLCHSGWKGTSLRAAAALVEGMTKEYGSRPAALHAVVMPAAGVCCYEVGFDVSSLFQAYSEQLVPFGGKHKIDLKGINAEILKSCGVPEEAIEISPLCTMCDDRFFSNRRDGGHTGRMAAFACLKSVGEVRA</sequence>
<dbReference type="STRING" id="1120920.SAMN03080599_00517"/>
<evidence type="ECO:0000256" key="9">
    <source>
        <dbReference type="ARBA" id="ARBA00048968"/>
    </source>
</evidence>
<evidence type="ECO:0000256" key="1">
    <source>
        <dbReference type="ARBA" id="ARBA00000553"/>
    </source>
</evidence>
<comment type="catalytic activity">
    <reaction evidence="8">
        <text>adenosine + H2O + H(+) = inosine + NH4(+)</text>
        <dbReference type="Rhea" id="RHEA:24408"/>
        <dbReference type="ChEBI" id="CHEBI:15377"/>
        <dbReference type="ChEBI" id="CHEBI:15378"/>
        <dbReference type="ChEBI" id="CHEBI:16335"/>
        <dbReference type="ChEBI" id="CHEBI:17596"/>
        <dbReference type="ChEBI" id="CHEBI:28938"/>
        <dbReference type="EC" id="3.5.4.4"/>
    </reaction>
    <physiologicalReaction direction="left-to-right" evidence="8">
        <dbReference type="Rhea" id="RHEA:24409"/>
    </physiologicalReaction>
</comment>
<evidence type="ECO:0000256" key="4">
    <source>
        <dbReference type="ARBA" id="ARBA00022679"/>
    </source>
</evidence>
<comment type="catalytic activity">
    <reaction evidence="10">
        <text>S-methyl-5'-thioadenosine + phosphate = 5-(methylsulfanyl)-alpha-D-ribose 1-phosphate + adenine</text>
        <dbReference type="Rhea" id="RHEA:11852"/>
        <dbReference type="ChEBI" id="CHEBI:16708"/>
        <dbReference type="ChEBI" id="CHEBI:17509"/>
        <dbReference type="ChEBI" id="CHEBI:43474"/>
        <dbReference type="ChEBI" id="CHEBI:58533"/>
        <dbReference type="EC" id="2.4.2.28"/>
    </reaction>
    <physiologicalReaction direction="left-to-right" evidence="10">
        <dbReference type="Rhea" id="RHEA:11853"/>
    </physiologicalReaction>
</comment>
<evidence type="ECO:0000313" key="11">
    <source>
        <dbReference type="EMBL" id="SCZ77008.1"/>
    </source>
</evidence>
<name>A0A1G5RT42_9FIRM</name>
<keyword evidence="5" id="KW-0479">Metal-binding</keyword>
<organism evidence="11 12">
    <name type="scientific">Acidaminobacter hydrogenoformans DSM 2784</name>
    <dbReference type="NCBI Taxonomy" id="1120920"/>
    <lineage>
        <taxon>Bacteria</taxon>
        <taxon>Bacillati</taxon>
        <taxon>Bacillota</taxon>
        <taxon>Clostridia</taxon>
        <taxon>Peptostreptococcales</taxon>
        <taxon>Acidaminobacteraceae</taxon>
        <taxon>Acidaminobacter</taxon>
    </lineage>
</organism>
<dbReference type="InterPro" id="IPR003730">
    <property type="entry name" value="Cu_polyphenol_OxRdtase"/>
</dbReference>
<evidence type="ECO:0000313" key="12">
    <source>
        <dbReference type="Proteomes" id="UP000199208"/>
    </source>
</evidence>
<evidence type="ECO:0000256" key="3">
    <source>
        <dbReference type="ARBA" id="ARBA00007353"/>
    </source>
</evidence>
<dbReference type="RefSeq" id="WP_092589321.1">
    <property type="nucleotide sequence ID" value="NZ_FMWL01000002.1"/>
</dbReference>
<dbReference type="Pfam" id="PF02578">
    <property type="entry name" value="Cu-oxidase_4"/>
    <property type="match status" value="1"/>
</dbReference>
<evidence type="ECO:0000256" key="2">
    <source>
        <dbReference type="ARBA" id="ARBA00003215"/>
    </source>
</evidence>
<dbReference type="Gene3D" id="3.60.140.10">
    <property type="entry name" value="CNF1/YfiH-like putative cysteine hydrolases"/>
    <property type="match status" value="1"/>
</dbReference>
<accession>A0A1G5RT42</accession>
<dbReference type="GO" id="GO:0016787">
    <property type="term" value="F:hydrolase activity"/>
    <property type="evidence" value="ECO:0007669"/>
    <property type="project" value="UniProtKB-KW"/>
</dbReference>
<gene>
    <name evidence="11" type="ORF">SAMN03080599_00517</name>
</gene>
<dbReference type="OrthoDB" id="4279at2"/>
<evidence type="ECO:0000256" key="7">
    <source>
        <dbReference type="ARBA" id="ARBA00022833"/>
    </source>
</evidence>
<dbReference type="PANTHER" id="PTHR30616:SF2">
    <property type="entry name" value="PURINE NUCLEOSIDE PHOSPHORYLASE LACC1"/>
    <property type="match status" value="1"/>
</dbReference>
<evidence type="ECO:0000256" key="8">
    <source>
        <dbReference type="ARBA" id="ARBA00047989"/>
    </source>
</evidence>
<protein>
    <recommendedName>
        <fullName evidence="13">Purine nucleoside phosphorylase</fullName>
    </recommendedName>
</protein>
<keyword evidence="6" id="KW-0378">Hydrolase</keyword>
<keyword evidence="12" id="KW-1185">Reference proteome</keyword>
<dbReference type="InterPro" id="IPR011324">
    <property type="entry name" value="Cytotoxic_necrot_fac-like_cat"/>
</dbReference>
<evidence type="ECO:0000256" key="10">
    <source>
        <dbReference type="ARBA" id="ARBA00049893"/>
    </source>
</evidence>
<dbReference type="GO" id="GO:0005507">
    <property type="term" value="F:copper ion binding"/>
    <property type="evidence" value="ECO:0007669"/>
    <property type="project" value="TreeGrafter"/>
</dbReference>
<dbReference type="AlphaFoldDB" id="A0A1G5RT42"/>
<reference evidence="11 12" key="1">
    <citation type="submission" date="2016-10" db="EMBL/GenBank/DDBJ databases">
        <authorList>
            <person name="de Groot N.N."/>
        </authorList>
    </citation>
    <scope>NUCLEOTIDE SEQUENCE [LARGE SCALE GENOMIC DNA]</scope>
    <source>
        <strain evidence="11 12">DSM 2784</strain>
    </source>
</reference>